<accession>A0ABP8DA34</accession>
<dbReference type="InterPro" id="IPR006158">
    <property type="entry name" value="Cobalamin-bd"/>
</dbReference>
<dbReference type="PANTHER" id="PTHR43409:SF17">
    <property type="entry name" value="METHYLTHIOTRANSFERASE MJ0865-RELATED"/>
    <property type="match status" value="1"/>
</dbReference>
<keyword evidence="3" id="KW-0479">Metal-binding</keyword>
<protein>
    <recommendedName>
        <fullName evidence="6">B12-binding domain-containing protein</fullName>
    </recommendedName>
</protein>
<evidence type="ECO:0000256" key="4">
    <source>
        <dbReference type="ARBA" id="ARBA00023004"/>
    </source>
</evidence>
<reference evidence="8" key="1">
    <citation type="journal article" date="2019" name="Int. J. Syst. Evol. Microbiol.">
        <title>The Global Catalogue of Microorganisms (GCM) 10K type strain sequencing project: providing services to taxonomists for standard genome sequencing and annotation.</title>
        <authorList>
            <consortium name="The Broad Institute Genomics Platform"/>
            <consortium name="The Broad Institute Genome Sequencing Center for Infectious Disease"/>
            <person name="Wu L."/>
            <person name="Ma J."/>
        </authorList>
    </citation>
    <scope>NUCLEOTIDE SEQUENCE [LARGE SCALE GENOMIC DNA]</scope>
    <source>
        <strain evidence="8">JCM 17441</strain>
    </source>
</reference>
<keyword evidence="4" id="KW-0408">Iron</keyword>
<comment type="cofactor">
    <cofactor evidence="1">
        <name>[4Fe-4S] cluster</name>
        <dbReference type="ChEBI" id="CHEBI:49883"/>
    </cofactor>
</comment>
<gene>
    <name evidence="7" type="ORF">GCM10022255_041350</name>
</gene>
<dbReference type="Proteomes" id="UP001500620">
    <property type="component" value="Unassembled WGS sequence"/>
</dbReference>
<evidence type="ECO:0000313" key="7">
    <source>
        <dbReference type="EMBL" id="GAA4250888.1"/>
    </source>
</evidence>
<evidence type="ECO:0000256" key="5">
    <source>
        <dbReference type="ARBA" id="ARBA00023014"/>
    </source>
</evidence>
<keyword evidence="8" id="KW-1185">Reference proteome</keyword>
<sequence>MTYGHHVLLAALEEHDTSTAYEVVFAETAAATIEAIRAARAAKVLVLWSFYSPDAEALAEELATIKAAAPGAVHVAGGVHATAEPVRTLDAGWDIAAVGEGESTLLSLVDSAGDPTGIQGLVHRDDTGTLQRTGKAHREPLGRYRAFPLTYKRMNPIEITRGCVYACAY</sequence>
<dbReference type="EMBL" id="BAABAT010000010">
    <property type="protein sequence ID" value="GAA4250888.1"/>
    <property type="molecule type" value="Genomic_DNA"/>
</dbReference>
<dbReference type="PROSITE" id="PS51332">
    <property type="entry name" value="B12_BINDING"/>
    <property type="match status" value="1"/>
</dbReference>
<keyword evidence="5" id="KW-0411">Iron-sulfur</keyword>
<evidence type="ECO:0000259" key="6">
    <source>
        <dbReference type="PROSITE" id="PS51332"/>
    </source>
</evidence>
<organism evidence="7 8">
    <name type="scientific">Dactylosporangium darangshiense</name>
    <dbReference type="NCBI Taxonomy" id="579108"/>
    <lineage>
        <taxon>Bacteria</taxon>
        <taxon>Bacillati</taxon>
        <taxon>Actinomycetota</taxon>
        <taxon>Actinomycetes</taxon>
        <taxon>Micromonosporales</taxon>
        <taxon>Micromonosporaceae</taxon>
        <taxon>Dactylosporangium</taxon>
    </lineage>
</organism>
<name>A0ABP8DA34_9ACTN</name>
<proteinExistence type="predicted"/>
<evidence type="ECO:0000256" key="3">
    <source>
        <dbReference type="ARBA" id="ARBA00022723"/>
    </source>
</evidence>
<feature type="domain" description="B12-binding" evidence="6">
    <location>
        <begin position="1"/>
        <end position="119"/>
    </location>
</feature>
<evidence type="ECO:0000256" key="1">
    <source>
        <dbReference type="ARBA" id="ARBA00001966"/>
    </source>
</evidence>
<dbReference type="PANTHER" id="PTHR43409">
    <property type="entry name" value="ANAEROBIC MAGNESIUM-PROTOPORPHYRIN IX MONOMETHYL ESTER CYCLASE-RELATED"/>
    <property type="match status" value="1"/>
</dbReference>
<evidence type="ECO:0000256" key="2">
    <source>
        <dbReference type="ARBA" id="ARBA00022691"/>
    </source>
</evidence>
<comment type="caution">
    <text evidence="7">The sequence shown here is derived from an EMBL/GenBank/DDBJ whole genome shotgun (WGS) entry which is preliminary data.</text>
</comment>
<keyword evidence="2" id="KW-0949">S-adenosyl-L-methionine</keyword>
<dbReference type="Pfam" id="PF02310">
    <property type="entry name" value="B12-binding"/>
    <property type="match status" value="1"/>
</dbReference>
<dbReference type="Gene3D" id="3.40.50.280">
    <property type="entry name" value="Cobalamin-binding domain"/>
    <property type="match status" value="1"/>
</dbReference>
<evidence type="ECO:0000313" key="8">
    <source>
        <dbReference type="Proteomes" id="UP001500620"/>
    </source>
</evidence>
<dbReference type="InterPro" id="IPR051198">
    <property type="entry name" value="BchE-like"/>
</dbReference>